<evidence type="ECO:0000313" key="1">
    <source>
        <dbReference type="EMBL" id="CAD2139482.1"/>
    </source>
</evidence>
<gene>
    <name evidence="1" type="ORF">MENT_LOCUS6159</name>
</gene>
<organism evidence="1 2">
    <name type="scientific">Meloidogyne enterolobii</name>
    <name type="common">Root-knot nematode worm</name>
    <name type="synonym">Meloidogyne mayaguensis</name>
    <dbReference type="NCBI Taxonomy" id="390850"/>
    <lineage>
        <taxon>Eukaryota</taxon>
        <taxon>Metazoa</taxon>
        <taxon>Ecdysozoa</taxon>
        <taxon>Nematoda</taxon>
        <taxon>Chromadorea</taxon>
        <taxon>Rhabditida</taxon>
        <taxon>Tylenchina</taxon>
        <taxon>Tylenchomorpha</taxon>
        <taxon>Tylenchoidea</taxon>
        <taxon>Meloidogynidae</taxon>
        <taxon>Meloidogyninae</taxon>
        <taxon>Meloidogyne</taxon>
    </lineage>
</organism>
<dbReference type="Proteomes" id="UP000580250">
    <property type="component" value="Unassembled WGS sequence"/>
</dbReference>
<evidence type="ECO:0000313" key="2">
    <source>
        <dbReference type="Proteomes" id="UP000580250"/>
    </source>
</evidence>
<reference evidence="1 2" key="1">
    <citation type="submission" date="2020-08" db="EMBL/GenBank/DDBJ databases">
        <authorList>
            <person name="Koutsovoulos G."/>
            <person name="Danchin GJ E."/>
        </authorList>
    </citation>
    <scope>NUCLEOTIDE SEQUENCE [LARGE SCALE GENOMIC DNA]</scope>
</reference>
<name>A0A6V7U231_MELEN</name>
<protein>
    <submittedName>
        <fullName evidence="1">Uncharacterized protein</fullName>
    </submittedName>
</protein>
<dbReference type="EMBL" id="CAJEWN010000023">
    <property type="protein sequence ID" value="CAD2139482.1"/>
    <property type="molecule type" value="Genomic_DNA"/>
</dbReference>
<comment type="caution">
    <text evidence="1">The sequence shown here is derived from an EMBL/GenBank/DDBJ whole genome shotgun (WGS) entry which is preliminary data.</text>
</comment>
<accession>A0A6V7U231</accession>
<proteinExistence type="predicted"/>
<sequence>MNLIIINYFCLLQYFHLKNMETKKCLNLDFWKILKMKKIRFSDKYPLLLPFLNYYFLFVGV</sequence>
<dbReference type="AlphaFoldDB" id="A0A6V7U231"/>